<accession>A0AAD5SRF0</accession>
<dbReference type="PANTHER" id="PTHR12925:SF0">
    <property type="entry name" value="PROTEIN HIKESHI"/>
    <property type="match status" value="1"/>
</dbReference>
<reference evidence="2" key="1">
    <citation type="submission" date="2020-05" db="EMBL/GenBank/DDBJ databases">
        <title>Phylogenomic resolution of chytrid fungi.</title>
        <authorList>
            <person name="Stajich J.E."/>
            <person name="Amses K."/>
            <person name="Simmons R."/>
            <person name="Seto K."/>
            <person name="Myers J."/>
            <person name="Bonds A."/>
            <person name="Quandt C.A."/>
            <person name="Barry K."/>
            <person name="Liu P."/>
            <person name="Grigoriev I."/>
            <person name="Longcore J.E."/>
            <person name="James T.Y."/>
        </authorList>
    </citation>
    <scope>NUCLEOTIDE SEQUENCE</scope>
    <source>
        <strain evidence="2">JEL0513</strain>
    </source>
</reference>
<sequence>MFGCIIAGRLVQTNLQQGKPNPSAAPTWQLLGLLSNEKPSAVFKLGQQKPSSFSSYSNNTDQNSTGAMMDDSMGNLTTMGGSIEPPITANLGISIEPLEVCVRAVEGLKASHSNSNSGSNGDMTMGFGASNSGSEMMLAVAPTKNGLLGADPQIIGAKLMESLYNYCSSFAGNLPQGGTPLFGLDWTTTFVPLKAIQD</sequence>
<comment type="caution">
    <text evidence="2">The sequence shown here is derived from an EMBL/GenBank/DDBJ whole genome shotgun (WGS) entry which is preliminary data.</text>
</comment>
<dbReference type="InterPro" id="IPR031318">
    <property type="entry name" value="OPI10"/>
</dbReference>
<dbReference type="GO" id="GO:0061608">
    <property type="term" value="F:nuclear import signal receptor activity"/>
    <property type="evidence" value="ECO:0007669"/>
    <property type="project" value="TreeGrafter"/>
</dbReference>
<evidence type="ECO:0000313" key="2">
    <source>
        <dbReference type="EMBL" id="KAJ3096146.1"/>
    </source>
</evidence>
<dbReference type="GO" id="GO:0005829">
    <property type="term" value="C:cytosol"/>
    <property type="evidence" value="ECO:0007669"/>
    <property type="project" value="TreeGrafter"/>
</dbReference>
<feature type="domain" description="Hikeshi-like N-terminal" evidence="1">
    <location>
        <begin position="22"/>
        <end position="110"/>
    </location>
</feature>
<dbReference type="GO" id="GO:0006606">
    <property type="term" value="P:protein import into nucleus"/>
    <property type="evidence" value="ECO:0007669"/>
    <property type="project" value="TreeGrafter"/>
</dbReference>
<dbReference type="GO" id="GO:0005634">
    <property type="term" value="C:nucleus"/>
    <property type="evidence" value="ECO:0007669"/>
    <property type="project" value="TreeGrafter"/>
</dbReference>
<dbReference type="InterPro" id="IPR008493">
    <property type="entry name" value="Hikeshi-like_N"/>
</dbReference>
<evidence type="ECO:0000259" key="1">
    <source>
        <dbReference type="Pfam" id="PF05603"/>
    </source>
</evidence>
<keyword evidence="3" id="KW-1185">Reference proteome</keyword>
<dbReference type="Proteomes" id="UP001211907">
    <property type="component" value="Unassembled WGS sequence"/>
</dbReference>
<organism evidence="2 3">
    <name type="scientific">Physocladia obscura</name>
    <dbReference type="NCBI Taxonomy" id="109957"/>
    <lineage>
        <taxon>Eukaryota</taxon>
        <taxon>Fungi</taxon>
        <taxon>Fungi incertae sedis</taxon>
        <taxon>Chytridiomycota</taxon>
        <taxon>Chytridiomycota incertae sedis</taxon>
        <taxon>Chytridiomycetes</taxon>
        <taxon>Chytridiales</taxon>
        <taxon>Chytriomycetaceae</taxon>
        <taxon>Physocladia</taxon>
    </lineage>
</organism>
<feature type="non-terminal residue" evidence="2">
    <location>
        <position position="1"/>
    </location>
</feature>
<dbReference type="AlphaFoldDB" id="A0AAD5SRF0"/>
<dbReference type="EMBL" id="JADGJH010002626">
    <property type="protein sequence ID" value="KAJ3096146.1"/>
    <property type="molecule type" value="Genomic_DNA"/>
</dbReference>
<dbReference type="Pfam" id="PF05603">
    <property type="entry name" value="Hikeshi-like_N"/>
    <property type="match status" value="1"/>
</dbReference>
<protein>
    <recommendedName>
        <fullName evidence="1">Hikeshi-like N-terminal domain-containing protein</fullName>
    </recommendedName>
</protein>
<evidence type="ECO:0000313" key="3">
    <source>
        <dbReference type="Proteomes" id="UP001211907"/>
    </source>
</evidence>
<name>A0AAD5SRF0_9FUNG</name>
<proteinExistence type="predicted"/>
<dbReference type="PANTHER" id="PTHR12925">
    <property type="entry name" value="HIKESHI FAMILY MEMBER"/>
    <property type="match status" value="1"/>
</dbReference>
<gene>
    <name evidence="2" type="ORF">HK100_005636</name>
</gene>